<feature type="compositionally biased region" description="Basic and acidic residues" evidence="1">
    <location>
        <begin position="94"/>
        <end position="103"/>
    </location>
</feature>
<gene>
    <name evidence="2" type="ORF">Q9L58_005223</name>
</gene>
<evidence type="ECO:0000256" key="1">
    <source>
        <dbReference type="SAM" id="MobiDB-lite"/>
    </source>
</evidence>
<accession>A0ABR3GIQ8</accession>
<feature type="region of interest" description="Disordered" evidence="1">
    <location>
        <begin position="62"/>
        <end position="125"/>
    </location>
</feature>
<reference evidence="2 3" key="1">
    <citation type="submission" date="2024-02" db="EMBL/GenBank/DDBJ databases">
        <title>Discinaceae phylogenomics.</title>
        <authorList>
            <person name="Dirks A.C."/>
            <person name="James T.Y."/>
        </authorList>
    </citation>
    <scope>NUCLEOTIDE SEQUENCE [LARGE SCALE GENOMIC DNA]</scope>
    <source>
        <strain evidence="2 3">ACD0624</strain>
    </source>
</reference>
<protein>
    <submittedName>
        <fullName evidence="2">Uncharacterized protein</fullName>
    </submittedName>
</protein>
<proteinExistence type="predicted"/>
<name>A0ABR3GIQ8_9PEZI</name>
<evidence type="ECO:0000313" key="2">
    <source>
        <dbReference type="EMBL" id="KAL0635790.1"/>
    </source>
</evidence>
<sequence length="183" mass="20946">MSQAQVILVTGANKAAKKQGARELSDGLKRSKFVYHKVDISSKKSINATFDKIKSAHEQLDVTGKPSCHEPTELPLGRPASEPCRQTIWRRKKREEARMEPHLSKPKMLQERNPNSVQQRSDQDVDLTAEEPDLAVEKWPRGPVVRNVGLKNRVFNQRYAIYSSSWIHDRIAPKVKIIHVMKF</sequence>
<organism evidence="2 3">
    <name type="scientific">Discina gigas</name>
    <dbReference type="NCBI Taxonomy" id="1032678"/>
    <lineage>
        <taxon>Eukaryota</taxon>
        <taxon>Fungi</taxon>
        <taxon>Dikarya</taxon>
        <taxon>Ascomycota</taxon>
        <taxon>Pezizomycotina</taxon>
        <taxon>Pezizomycetes</taxon>
        <taxon>Pezizales</taxon>
        <taxon>Discinaceae</taxon>
        <taxon>Discina</taxon>
    </lineage>
</organism>
<dbReference type="Proteomes" id="UP001447188">
    <property type="component" value="Unassembled WGS sequence"/>
</dbReference>
<dbReference type="EMBL" id="JBBBZM010000062">
    <property type="protein sequence ID" value="KAL0635790.1"/>
    <property type="molecule type" value="Genomic_DNA"/>
</dbReference>
<comment type="caution">
    <text evidence="2">The sequence shown here is derived from an EMBL/GenBank/DDBJ whole genome shotgun (WGS) entry which is preliminary data.</text>
</comment>
<dbReference type="Gene3D" id="3.40.50.720">
    <property type="entry name" value="NAD(P)-binding Rossmann-like Domain"/>
    <property type="match status" value="1"/>
</dbReference>
<evidence type="ECO:0000313" key="3">
    <source>
        <dbReference type="Proteomes" id="UP001447188"/>
    </source>
</evidence>
<keyword evidence="3" id="KW-1185">Reference proteome</keyword>